<evidence type="ECO:0000256" key="1">
    <source>
        <dbReference type="SAM" id="MobiDB-lite"/>
    </source>
</evidence>
<name>A0A9P8G8K5_AURME</name>
<organism evidence="2 3">
    <name type="scientific">Aureobasidium melanogenum</name>
    <name type="common">Aureobasidium pullulans var. melanogenum</name>
    <dbReference type="NCBI Taxonomy" id="46634"/>
    <lineage>
        <taxon>Eukaryota</taxon>
        <taxon>Fungi</taxon>
        <taxon>Dikarya</taxon>
        <taxon>Ascomycota</taxon>
        <taxon>Pezizomycotina</taxon>
        <taxon>Dothideomycetes</taxon>
        <taxon>Dothideomycetidae</taxon>
        <taxon>Dothideales</taxon>
        <taxon>Saccotheciaceae</taxon>
        <taxon>Aureobasidium</taxon>
    </lineage>
</organism>
<gene>
    <name evidence="2" type="ORF">KCV03_g8772</name>
</gene>
<evidence type="ECO:0000313" key="3">
    <source>
        <dbReference type="Proteomes" id="UP000767238"/>
    </source>
</evidence>
<evidence type="ECO:0000313" key="2">
    <source>
        <dbReference type="EMBL" id="KAH0213627.1"/>
    </source>
</evidence>
<feature type="compositionally biased region" description="Basic and acidic residues" evidence="1">
    <location>
        <begin position="50"/>
        <end position="68"/>
    </location>
</feature>
<feature type="compositionally biased region" description="Polar residues" evidence="1">
    <location>
        <begin position="22"/>
        <end position="36"/>
    </location>
</feature>
<sequence length="114" mass="12109">GQGGLQSYPTGLQNLDYGGQYDLSNYPGQGGLQSYPTGLETLGFEATEQDQIHGEHDGGRQSGDHAGEDTFDSIPGAGEFDLSSITTPTKSKVDKSESKKSESEKSESESSEEE</sequence>
<feature type="region of interest" description="Disordered" evidence="1">
    <location>
        <begin position="1"/>
        <end position="114"/>
    </location>
</feature>
<feature type="non-terminal residue" evidence="2">
    <location>
        <position position="1"/>
    </location>
</feature>
<dbReference type="AlphaFoldDB" id="A0A9P8G8K5"/>
<comment type="caution">
    <text evidence="2">The sequence shown here is derived from an EMBL/GenBank/DDBJ whole genome shotgun (WGS) entry which is preliminary data.</text>
</comment>
<reference evidence="2" key="2">
    <citation type="submission" date="2021-08" db="EMBL/GenBank/DDBJ databases">
        <authorList>
            <person name="Gostincar C."/>
            <person name="Sun X."/>
            <person name="Song Z."/>
            <person name="Gunde-Cimerman N."/>
        </authorList>
    </citation>
    <scope>NUCLEOTIDE SEQUENCE</scope>
    <source>
        <strain evidence="2">EXF-8016</strain>
    </source>
</reference>
<proteinExistence type="predicted"/>
<feature type="compositionally biased region" description="Polar residues" evidence="1">
    <location>
        <begin position="1"/>
        <end position="13"/>
    </location>
</feature>
<protein>
    <submittedName>
        <fullName evidence="2">Uncharacterized protein</fullName>
    </submittedName>
</protein>
<dbReference type="Proteomes" id="UP000767238">
    <property type="component" value="Unassembled WGS sequence"/>
</dbReference>
<feature type="non-terminal residue" evidence="2">
    <location>
        <position position="114"/>
    </location>
</feature>
<dbReference type="EMBL" id="JAHFYH010000093">
    <property type="protein sequence ID" value="KAH0213627.1"/>
    <property type="molecule type" value="Genomic_DNA"/>
</dbReference>
<feature type="compositionally biased region" description="Basic and acidic residues" evidence="1">
    <location>
        <begin position="91"/>
        <end position="108"/>
    </location>
</feature>
<accession>A0A9P8G8K5</accession>
<reference evidence="2" key="1">
    <citation type="journal article" date="2021" name="J Fungi (Basel)">
        <title>Virulence traits and population genomics of the black yeast Aureobasidium melanogenum.</title>
        <authorList>
            <person name="Cernosa A."/>
            <person name="Sun X."/>
            <person name="Gostincar C."/>
            <person name="Fang C."/>
            <person name="Gunde-Cimerman N."/>
            <person name="Song Z."/>
        </authorList>
    </citation>
    <scope>NUCLEOTIDE SEQUENCE</scope>
    <source>
        <strain evidence="2">EXF-8016</strain>
    </source>
</reference>